<dbReference type="NCBIfam" id="TIGR00004">
    <property type="entry name" value="Rid family detoxifying hydrolase"/>
    <property type="match status" value="1"/>
</dbReference>
<dbReference type="PANTHER" id="PTHR11803">
    <property type="entry name" value="2-IMINOBUTANOATE/2-IMINOPROPANOATE DEAMINASE RIDA"/>
    <property type="match status" value="1"/>
</dbReference>
<keyword evidence="2" id="KW-0472">Membrane</keyword>
<dbReference type="PANTHER" id="PTHR11803:SF39">
    <property type="entry name" value="2-IMINOBUTANOATE_2-IMINOPROPANOATE DEAMINASE"/>
    <property type="match status" value="1"/>
</dbReference>
<dbReference type="EMBL" id="CCKQ01014237">
    <property type="protein sequence ID" value="CDW85988.1"/>
    <property type="molecule type" value="Genomic_DNA"/>
</dbReference>
<keyword evidence="2" id="KW-1133">Transmembrane helix</keyword>
<evidence type="ECO:0000256" key="1">
    <source>
        <dbReference type="ARBA" id="ARBA00010552"/>
    </source>
</evidence>
<dbReference type="Gene3D" id="3.30.1330.40">
    <property type="entry name" value="RutC-like"/>
    <property type="match status" value="1"/>
</dbReference>
<dbReference type="GO" id="GO:0005739">
    <property type="term" value="C:mitochondrion"/>
    <property type="evidence" value="ECO:0007669"/>
    <property type="project" value="TreeGrafter"/>
</dbReference>
<dbReference type="Proteomes" id="UP000039865">
    <property type="component" value="Unassembled WGS sequence"/>
</dbReference>
<keyword evidence="4" id="KW-1185">Reference proteome</keyword>
<dbReference type="InterPro" id="IPR006175">
    <property type="entry name" value="YjgF/YER057c/UK114"/>
</dbReference>
<dbReference type="Pfam" id="PF01042">
    <property type="entry name" value="Ribonuc_L-PSP"/>
    <property type="match status" value="1"/>
</dbReference>
<accession>A0A078AYW8</accession>
<dbReference type="InterPro" id="IPR035959">
    <property type="entry name" value="RutC-like_sf"/>
</dbReference>
<dbReference type="OMA" id="VKLNIFM"/>
<dbReference type="CDD" id="cd00448">
    <property type="entry name" value="YjgF_YER057c_UK114_family"/>
    <property type="match status" value="1"/>
</dbReference>
<name>A0A078AYW8_STYLE</name>
<evidence type="ECO:0000313" key="4">
    <source>
        <dbReference type="Proteomes" id="UP000039865"/>
    </source>
</evidence>
<dbReference type="FunFam" id="3.30.1330.40:FF:000001">
    <property type="entry name" value="L-PSP family endoribonuclease"/>
    <property type="match status" value="1"/>
</dbReference>
<dbReference type="OrthoDB" id="309640at2759"/>
<comment type="similarity">
    <text evidence="1">Belongs to the RutC family.</text>
</comment>
<evidence type="ECO:0000313" key="3">
    <source>
        <dbReference type="EMBL" id="CDW85988.1"/>
    </source>
</evidence>
<feature type="transmembrane region" description="Helical" evidence="2">
    <location>
        <begin position="6"/>
        <end position="29"/>
    </location>
</feature>
<proteinExistence type="inferred from homology"/>
<evidence type="ECO:0000256" key="2">
    <source>
        <dbReference type="SAM" id="Phobius"/>
    </source>
</evidence>
<keyword evidence="2" id="KW-0812">Transmembrane</keyword>
<dbReference type="AlphaFoldDB" id="A0A078AYW8"/>
<dbReference type="GO" id="GO:0019239">
    <property type="term" value="F:deaminase activity"/>
    <property type="evidence" value="ECO:0007669"/>
    <property type="project" value="TreeGrafter"/>
</dbReference>
<dbReference type="GO" id="GO:0005829">
    <property type="term" value="C:cytosol"/>
    <property type="evidence" value="ECO:0007669"/>
    <property type="project" value="TreeGrafter"/>
</dbReference>
<protein>
    <submittedName>
        <fullName evidence="3">Endoribonuclease l-psp</fullName>
    </submittedName>
</protein>
<dbReference type="InterPro" id="IPR006056">
    <property type="entry name" value="RidA"/>
</dbReference>
<sequence length="185" mass="20369">MEISKDHFIAGVIGGVASLFLAMAARNVMFKHRRGKWMRNRQQSEVVTMNSDNMPAAIGPYSKGKLIKLQDGSSMAYSSGQLGLDPKTNELISDDVEEQAHQVIKNLKALAEDNGMTLQDTVKNVVYLVDMADFAKVNEVYKKYYSAEYPARTCIAIKALPKGGKVEIESVFFKAAEKKGCCAGH</sequence>
<gene>
    <name evidence="3" type="primary">Contig16515.g17579</name>
    <name evidence="3" type="ORF">STYLEM_15079</name>
</gene>
<reference evidence="3 4" key="1">
    <citation type="submission" date="2014-06" db="EMBL/GenBank/DDBJ databases">
        <authorList>
            <person name="Swart Estienne"/>
        </authorList>
    </citation>
    <scope>NUCLEOTIDE SEQUENCE [LARGE SCALE GENOMIC DNA]</scope>
    <source>
        <strain evidence="3 4">130c</strain>
    </source>
</reference>
<dbReference type="SUPFAM" id="SSF55298">
    <property type="entry name" value="YjgF-like"/>
    <property type="match status" value="1"/>
</dbReference>
<dbReference type="InParanoid" id="A0A078AYW8"/>
<organism evidence="3 4">
    <name type="scientific">Stylonychia lemnae</name>
    <name type="common">Ciliate</name>
    <dbReference type="NCBI Taxonomy" id="5949"/>
    <lineage>
        <taxon>Eukaryota</taxon>
        <taxon>Sar</taxon>
        <taxon>Alveolata</taxon>
        <taxon>Ciliophora</taxon>
        <taxon>Intramacronucleata</taxon>
        <taxon>Spirotrichea</taxon>
        <taxon>Stichotrichia</taxon>
        <taxon>Sporadotrichida</taxon>
        <taxon>Oxytrichidae</taxon>
        <taxon>Stylonychinae</taxon>
        <taxon>Stylonychia</taxon>
    </lineage>
</organism>